<gene>
    <name evidence="2" type="ORF">DILT_LOCUS12980</name>
</gene>
<dbReference type="AlphaFoldDB" id="A0A3P7MIC6"/>
<proteinExistence type="predicted"/>
<accession>A0A3P7MIC6</accession>
<reference evidence="2 3" key="1">
    <citation type="submission" date="2018-11" db="EMBL/GenBank/DDBJ databases">
        <authorList>
            <consortium name="Pathogen Informatics"/>
        </authorList>
    </citation>
    <scope>NUCLEOTIDE SEQUENCE [LARGE SCALE GENOMIC DNA]</scope>
</reference>
<feature type="compositionally biased region" description="Acidic residues" evidence="1">
    <location>
        <begin position="141"/>
        <end position="155"/>
    </location>
</feature>
<dbReference type="Proteomes" id="UP000281553">
    <property type="component" value="Unassembled WGS sequence"/>
</dbReference>
<feature type="compositionally biased region" description="Basic and acidic residues" evidence="1">
    <location>
        <begin position="105"/>
        <end position="116"/>
    </location>
</feature>
<keyword evidence="3" id="KW-1185">Reference proteome</keyword>
<evidence type="ECO:0000256" key="1">
    <source>
        <dbReference type="SAM" id="MobiDB-lite"/>
    </source>
</evidence>
<organism evidence="2 3">
    <name type="scientific">Dibothriocephalus latus</name>
    <name type="common">Fish tapeworm</name>
    <name type="synonym">Diphyllobothrium latum</name>
    <dbReference type="NCBI Taxonomy" id="60516"/>
    <lineage>
        <taxon>Eukaryota</taxon>
        <taxon>Metazoa</taxon>
        <taxon>Spiralia</taxon>
        <taxon>Lophotrochozoa</taxon>
        <taxon>Platyhelminthes</taxon>
        <taxon>Cestoda</taxon>
        <taxon>Eucestoda</taxon>
        <taxon>Diphyllobothriidea</taxon>
        <taxon>Diphyllobothriidae</taxon>
        <taxon>Dibothriocephalus</taxon>
    </lineage>
</organism>
<dbReference type="OrthoDB" id="10498204at2759"/>
<name>A0A3P7MIC6_DIBLA</name>
<sequence>MNESINLPDGLFNVKSICEASFPDFINSTRLLFSRAFFIDNFKGIQRENVRENAKKENNCDQESQQKVSVVNTRSCVKSKSNSYYKSLTYTLSLIKNSSEESSSTEDKSEGKEDVRPSQPQSTVRRDDRQEYPLTNSYAEPESELQLESETDEEDVIRQMQALGLPTSFGRQQ</sequence>
<evidence type="ECO:0000313" key="3">
    <source>
        <dbReference type="Proteomes" id="UP000281553"/>
    </source>
</evidence>
<protein>
    <submittedName>
        <fullName evidence="2">Uncharacterized protein</fullName>
    </submittedName>
</protein>
<dbReference type="EMBL" id="UYRU01068384">
    <property type="protein sequence ID" value="VDN17631.1"/>
    <property type="molecule type" value="Genomic_DNA"/>
</dbReference>
<evidence type="ECO:0000313" key="2">
    <source>
        <dbReference type="EMBL" id="VDN17631.1"/>
    </source>
</evidence>
<feature type="region of interest" description="Disordered" evidence="1">
    <location>
        <begin position="96"/>
        <end position="173"/>
    </location>
</feature>